<sequence>MNSAIVEFGMSNTLLNKGVYERSLLTALDQNANRLALDVMGGSANLQSVSKPQVYVPAAGAVASGAPVSVAHYLAFLWYFYSATTTAALTTTGLAVPASTTLTVTADANGTPTAGTEYDLFVQEMSKSGVDGGLDDAMSAGLLSQRQWESLYGFVAVDIGRRLPSEDGASKSIIVSGPPEIIKGEAKETPKSSKKKHTYVPQSTDADVNMEEPTASEDTFEDFYGGVNDVAHKAVNTRASIKGKKDFERGG</sequence>
<name>A0A9W6WTC2_9STRA</name>
<feature type="region of interest" description="Disordered" evidence="1">
    <location>
        <begin position="182"/>
        <end position="216"/>
    </location>
</feature>
<dbReference type="AlphaFoldDB" id="A0A9W6WTC2"/>
<gene>
    <name evidence="2" type="ORF">Plil01_000599500</name>
</gene>
<evidence type="ECO:0000256" key="1">
    <source>
        <dbReference type="SAM" id="MobiDB-lite"/>
    </source>
</evidence>
<keyword evidence="3" id="KW-1185">Reference proteome</keyword>
<proteinExistence type="predicted"/>
<evidence type="ECO:0000313" key="2">
    <source>
        <dbReference type="EMBL" id="GMF16704.1"/>
    </source>
</evidence>
<feature type="compositionally biased region" description="Basic and acidic residues" evidence="1">
    <location>
        <begin position="182"/>
        <end position="191"/>
    </location>
</feature>
<dbReference type="Proteomes" id="UP001165083">
    <property type="component" value="Unassembled WGS sequence"/>
</dbReference>
<accession>A0A9W6WTC2</accession>
<organism evidence="2 3">
    <name type="scientific">Phytophthora lilii</name>
    <dbReference type="NCBI Taxonomy" id="2077276"/>
    <lineage>
        <taxon>Eukaryota</taxon>
        <taxon>Sar</taxon>
        <taxon>Stramenopiles</taxon>
        <taxon>Oomycota</taxon>
        <taxon>Peronosporomycetes</taxon>
        <taxon>Peronosporales</taxon>
        <taxon>Peronosporaceae</taxon>
        <taxon>Phytophthora</taxon>
    </lineage>
</organism>
<reference evidence="2" key="1">
    <citation type="submission" date="2023-04" db="EMBL/GenBank/DDBJ databases">
        <title>Phytophthora lilii NBRC 32176.</title>
        <authorList>
            <person name="Ichikawa N."/>
            <person name="Sato H."/>
            <person name="Tonouchi N."/>
        </authorList>
    </citation>
    <scope>NUCLEOTIDE SEQUENCE</scope>
    <source>
        <strain evidence="2">NBRC 32176</strain>
    </source>
</reference>
<protein>
    <submittedName>
        <fullName evidence="2">Unnamed protein product</fullName>
    </submittedName>
</protein>
<evidence type="ECO:0000313" key="3">
    <source>
        <dbReference type="Proteomes" id="UP001165083"/>
    </source>
</evidence>
<dbReference type="EMBL" id="BSXW01000259">
    <property type="protein sequence ID" value="GMF16704.1"/>
    <property type="molecule type" value="Genomic_DNA"/>
</dbReference>
<comment type="caution">
    <text evidence="2">The sequence shown here is derived from an EMBL/GenBank/DDBJ whole genome shotgun (WGS) entry which is preliminary data.</text>
</comment>